<dbReference type="PRINTS" id="PR00080">
    <property type="entry name" value="SDRFAMILY"/>
</dbReference>
<dbReference type="EMBL" id="CASHTH010000782">
    <property type="protein sequence ID" value="CAI8007539.1"/>
    <property type="molecule type" value="Genomic_DNA"/>
</dbReference>
<keyword evidence="2" id="KW-0560">Oxidoreductase</keyword>
<sequence length="396" mass="42308">MLFAAEGGKVICAARTVEEGTHPLEGSLNTTIQEIRDAGGEATAAAANISLPEDCEALVQAAHDTYGPVDVLVNNAALTYFIPVKDYPLNRWMRSWAVNFHGPFILSQLVLEDMIPRGSGSIVNISSGAAIGPGRGPYQNVPPNSGGTCYGAEKAALERYSQGLAQEVYQYGISVTALSPSQVVPTPGTIFHNLVSGVDDPRGEHPELMAKASLLLATEPLDEVTGSSGLEARVRRSRSVLVALVVCSMLMAACDQSQPAGQATAAQTPAMADGERATPIRTREANRSEAIASTPPPRMGSGDAIVPAPTQSTPRQAAKDEDDISTQETNPIIVSLYHGPWSPEERIIESDTVARARLRSAFVGAAYSHERGGDRYYRPVVEFIYDVSEYLKGEWQ</sequence>
<dbReference type="Pfam" id="PF00106">
    <property type="entry name" value="adh_short"/>
    <property type="match status" value="1"/>
</dbReference>
<dbReference type="InterPro" id="IPR036291">
    <property type="entry name" value="NAD(P)-bd_dom_sf"/>
</dbReference>
<feature type="region of interest" description="Disordered" evidence="4">
    <location>
        <begin position="264"/>
        <end position="303"/>
    </location>
</feature>
<evidence type="ECO:0000256" key="4">
    <source>
        <dbReference type="SAM" id="MobiDB-lite"/>
    </source>
</evidence>
<comment type="caution">
    <text evidence="5">The sequence shown here is derived from an EMBL/GenBank/DDBJ whole genome shotgun (WGS) entry which is preliminary data.</text>
</comment>
<protein>
    <submittedName>
        <fullName evidence="5">Short chain dehydrogenase MYCFIDRAFT_6125</fullName>
    </submittedName>
</protein>
<gene>
    <name evidence="5" type="ORF">GBAR_LOCUS5259</name>
</gene>
<dbReference type="Gene3D" id="3.40.50.720">
    <property type="entry name" value="NAD(P)-binding Rossmann-like Domain"/>
    <property type="match status" value="1"/>
</dbReference>
<evidence type="ECO:0000256" key="1">
    <source>
        <dbReference type="ARBA" id="ARBA00006484"/>
    </source>
</evidence>
<proteinExistence type="inferred from homology"/>
<reference evidence="5" key="1">
    <citation type="submission" date="2023-03" db="EMBL/GenBank/DDBJ databases">
        <authorList>
            <person name="Steffen K."/>
            <person name="Cardenas P."/>
        </authorList>
    </citation>
    <scope>NUCLEOTIDE SEQUENCE</scope>
</reference>
<organism evidence="5 6">
    <name type="scientific">Geodia barretti</name>
    <name type="common">Barrett's horny sponge</name>
    <dbReference type="NCBI Taxonomy" id="519541"/>
    <lineage>
        <taxon>Eukaryota</taxon>
        <taxon>Metazoa</taxon>
        <taxon>Porifera</taxon>
        <taxon>Demospongiae</taxon>
        <taxon>Heteroscleromorpha</taxon>
        <taxon>Tetractinellida</taxon>
        <taxon>Astrophorina</taxon>
        <taxon>Geodiidae</taxon>
        <taxon>Geodia</taxon>
    </lineage>
</organism>
<dbReference type="PRINTS" id="PR00081">
    <property type="entry name" value="GDHRDH"/>
</dbReference>
<comment type="similarity">
    <text evidence="1 3">Belongs to the short-chain dehydrogenases/reductases (SDR) family.</text>
</comment>
<name>A0AA35W4W0_GEOBA</name>
<accession>A0AA35W4W0</accession>
<dbReference type="AlphaFoldDB" id="A0AA35W4W0"/>
<dbReference type="GO" id="GO:0016020">
    <property type="term" value="C:membrane"/>
    <property type="evidence" value="ECO:0007669"/>
    <property type="project" value="TreeGrafter"/>
</dbReference>
<evidence type="ECO:0000313" key="5">
    <source>
        <dbReference type="EMBL" id="CAI8007539.1"/>
    </source>
</evidence>
<dbReference type="PANTHER" id="PTHR44196:SF1">
    <property type="entry name" value="DEHYDROGENASE_REDUCTASE SDR FAMILY MEMBER 7B"/>
    <property type="match status" value="1"/>
</dbReference>
<dbReference type="Proteomes" id="UP001174909">
    <property type="component" value="Unassembled WGS sequence"/>
</dbReference>
<keyword evidence="6" id="KW-1185">Reference proteome</keyword>
<evidence type="ECO:0000256" key="2">
    <source>
        <dbReference type="ARBA" id="ARBA00023002"/>
    </source>
</evidence>
<evidence type="ECO:0000313" key="6">
    <source>
        <dbReference type="Proteomes" id="UP001174909"/>
    </source>
</evidence>
<dbReference type="PANTHER" id="PTHR44196">
    <property type="entry name" value="DEHYDROGENASE/REDUCTASE SDR FAMILY MEMBER 7B"/>
    <property type="match status" value="1"/>
</dbReference>
<feature type="compositionally biased region" description="Basic and acidic residues" evidence="4">
    <location>
        <begin position="273"/>
        <end position="287"/>
    </location>
</feature>
<dbReference type="SUPFAM" id="SSF51735">
    <property type="entry name" value="NAD(P)-binding Rossmann-fold domains"/>
    <property type="match status" value="1"/>
</dbReference>
<evidence type="ECO:0000256" key="3">
    <source>
        <dbReference type="RuleBase" id="RU000363"/>
    </source>
</evidence>
<dbReference type="GO" id="GO:0016491">
    <property type="term" value="F:oxidoreductase activity"/>
    <property type="evidence" value="ECO:0007669"/>
    <property type="project" value="UniProtKB-KW"/>
</dbReference>
<dbReference type="InterPro" id="IPR002347">
    <property type="entry name" value="SDR_fam"/>
</dbReference>